<dbReference type="SMART" id="SM00382">
    <property type="entry name" value="AAA"/>
    <property type="match status" value="1"/>
</dbReference>
<dbReference type="GO" id="GO:0005524">
    <property type="term" value="F:ATP binding"/>
    <property type="evidence" value="ECO:0007669"/>
    <property type="project" value="UniProtKB-KW"/>
</dbReference>
<name>A0A9J6ZSD1_9BACT</name>
<evidence type="ECO:0000256" key="3">
    <source>
        <dbReference type="ARBA" id="ARBA00022840"/>
    </source>
</evidence>
<dbReference type="CDD" id="cd01129">
    <property type="entry name" value="PulE-GspE-like"/>
    <property type="match status" value="1"/>
</dbReference>
<dbReference type="Gene3D" id="3.30.450.90">
    <property type="match status" value="1"/>
</dbReference>
<feature type="domain" description="Bacterial type II secretion system protein E" evidence="4">
    <location>
        <begin position="296"/>
        <end position="310"/>
    </location>
</feature>
<dbReference type="KEGG" id="alkq:M9189_04570"/>
<dbReference type="EMBL" id="CP098400">
    <property type="protein sequence ID" value="URW80623.1"/>
    <property type="molecule type" value="Genomic_DNA"/>
</dbReference>
<keyword evidence="3" id="KW-0067">ATP-binding</keyword>
<dbReference type="Proteomes" id="UP001056426">
    <property type="component" value="Chromosome"/>
</dbReference>
<evidence type="ECO:0000313" key="5">
    <source>
        <dbReference type="EMBL" id="URW80623.1"/>
    </source>
</evidence>
<keyword evidence="6" id="KW-1185">Reference proteome</keyword>
<proteinExistence type="inferred from homology"/>
<dbReference type="SUPFAM" id="SSF52540">
    <property type="entry name" value="P-loop containing nucleoside triphosphate hydrolases"/>
    <property type="match status" value="1"/>
</dbReference>
<dbReference type="PANTHER" id="PTHR30258">
    <property type="entry name" value="TYPE II SECRETION SYSTEM PROTEIN GSPE-RELATED"/>
    <property type="match status" value="1"/>
</dbReference>
<dbReference type="Pfam" id="PF00437">
    <property type="entry name" value="T2SSE"/>
    <property type="match status" value="1"/>
</dbReference>
<organism evidence="5 6">
    <name type="scientific">Xiashengella succiniciproducens</name>
    <dbReference type="NCBI Taxonomy" id="2949635"/>
    <lineage>
        <taxon>Bacteria</taxon>
        <taxon>Pseudomonadati</taxon>
        <taxon>Bacteroidota</taxon>
        <taxon>Bacteroidia</taxon>
        <taxon>Marinilabiliales</taxon>
        <taxon>Marinilabiliaceae</taxon>
        <taxon>Xiashengella</taxon>
    </lineage>
</organism>
<sequence>MSIEKIPTEIIQLFSSKQAWEYQLIPYKTEGNTLFCYAIEGKDYTETSIEIEVLSGYRIICNAIAEQEISKNLQLYYRKTNVLKKSGNAIDNITAGQDFLMQLIEEAFDCYVSDIHIECYDERCRIRFRIDGKLIERYVVERRNYASLINQIKILSRLDISEKRLPQDGRILFNRHEKKFDVRVSSLPTIYGEKIVLRLLTRHVELLELVRLGFNEKQLNDYENAISKPYGLILICGPTGSGKSTTLYATLRKLNKECDNILTIEDPVEYTLEGINQVQLKEEIGLTFASALRTFLRQDPDIIMLGEIRDQETAQMAIRSSLTGHLIFSTIHTNTAWGSITRLIDMGIPSYFIANTLVMCVAQRLVRLLCPHCKQKAAATSDVKKMLPGNNNEYHYVATGCEKCYYTGYSGRKAIYEVIPIDNELAQKIREGEQDVDAILRNRNIITLHQAGLDMVLAGETSIEEISI</sequence>
<keyword evidence="2" id="KW-0547">Nucleotide-binding</keyword>
<evidence type="ECO:0000256" key="2">
    <source>
        <dbReference type="ARBA" id="ARBA00022741"/>
    </source>
</evidence>
<dbReference type="PANTHER" id="PTHR30258:SF1">
    <property type="entry name" value="PROTEIN TRANSPORT PROTEIN HOFB HOMOLOG"/>
    <property type="match status" value="1"/>
</dbReference>
<dbReference type="GO" id="GO:0005886">
    <property type="term" value="C:plasma membrane"/>
    <property type="evidence" value="ECO:0007669"/>
    <property type="project" value="TreeGrafter"/>
</dbReference>
<reference evidence="5" key="1">
    <citation type="submission" date="2022-05" db="EMBL/GenBank/DDBJ databases">
        <authorList>
            <person name="Sun X."/>
        </authorList>
    </citation>
    <scope>NUCLEOTIDE SEQUENCE</scope>
    <source>
        <strain evidence="5">Ai-910</strain>
    </source>
</reference>
<dbReference type="PROSITE" id="PS00662">
    <property type="entry name" value="T2SP_E"/>
    <property type="match status" value="1"/>
</dbReference>
<evidence type="ECO:0000313" key="6">
    <source>
        <dbReference type="Proteomes" id="UP001056426"/>
    </source>
</evidence>
<evidence type="ECO:0000259" key="4">
    <source>
        <dbReference type="PROSITE" id="PS00662"/>
    </source>
</evidence>
<gene>
    <name evidence="5" type="ORF">M9189_04570</name>
</gene>
<dbReference type="InterPro" id="IPR001482">
    <property type="entry name" value="T2SS/T4SS_dom"/>
</dbReference>
<dbReference type="GO" id="GO:0016887">
    <property type="term" value="F:ATP hydrolysis activity"/>
    <property type="evidence" value="ECO:0007669"/>
    <property type="project" value="TreeGrafter"/>
</dbReference>
<dbReference type="Gene3D" id="3.40.50.300">
    <property type="entry name" value="P-loop containing nucleotide triphosphate hydrolases"/>
    <property type="match status" value="1"/>
</dbReference>
<accession>A0A9J6ZSD1</accession>
<dbReference type="InterPro" id="IPR027417">
    <property type="entry name" value="P-loop_NTPase"/>
</dbReference>
<protein>
    <submittedName>
        <fullName evidence="5">GspE/PulE family protein</fullName>
    </submittedName>
</protein>
<dbReference type="AlphaFoldDB" id="A0A9J6ZSD1"/>
<comment type="similarity">
    <text evidence="1">Belongs to the GSP E family.</text>
</comment>
<dbReference type="RefSeq" id="WP_250724976.1">
    <property type="nucleotide sequence ID" value="NZ_CP098400.1"/>
</dbReference>
<reference evidence="5" key="2">
    <citation type="submission" date="2022-06" db="EMBL/GenBank/DDBJ databases">
        <title>Xiashengella guii gen. nov. sp. nov., a bacterium isolated form anaerobic digestion tank.</title>
        <authorList>
            <person name="Huang H."/>
        </authorList>
    </citation>
    <scope>NUCLEOTIDE SEQUENCE</scope>
    <source>
        <strain evidence="5">Ai-910</strain>
    </source>
</reference>
<evidence type="ECO:0000256" key="1">
    <source>
        <dbReference type="ARBA" id="ARBA00006611"/>
    </source>
</evidence>
<dbReference type="InterPro" id="IPR003593">
    <property type="entry name" value="AAA+_ATPase"/>
</dbReference>